<comment type="caution">
    <text evidence="3">The sequence shown here is derived from an EMBL/GenBank/DDBJ whole genome shotgun (WGS) entry which is preliminary data.</text>
</comment>
<dbReference type="GO" id="GO:0006355">
    <property type="term" value="P:regulation of DNA-templated transcription"/>
    <property type="evidence" value="ECO:0007669"/>
    <property type="project" value="InterPro"/>
</dbReference>
<organism evidence="3 4">
    <name type="scientific">Mycoplana azooxidifex</name>
    <dbReference type="NCBI Taxonomy" id="1636188"/>
    <lineage>
        <taxon>Bacteria</taxon>
        <taxon>Pseudomonadati</taxon>
        <taxon>Pseudomonadota</taxon>
        <taxon>Alphaproteobacteria</taxon>
        <taxon>Hyphomicrobiales</taxon>
        <taxon>Rhizobiaceae</taxon>
        <taxon>Mycoplana</taxon>
    </lineage>
</organism>
<dbReference type="Pfam" id="PF03693">
    <property type="entry name" value="ParD_antitoxin"/>
    <property type="match status" value="1"/>
</dbReference>
<dbReference type="SUPFAM" id="SSF47598">
    <property type="entry name" value="Ribbon-helix-helix"/>
    <property type="match status" value="1"/>
</dbReference>
<sequence>MPSSYNIGSHYESMVRALVESGRYTSASEVVRDSLRLLEEREEQREAKLIALREEIRKGIESGPGISAEDVLDRLQEKYRGQGRG</sequence>
<dbReference type="PANTHER" id="PTHR36582">
    <property type="entry name" value="ANTITOXIN PARD"/>
    <property type="match status" value="1"/>
</dbReference>
<dbReference type="Proteomes" id="UP000574761">
    <property type="component" value="Unassembled WGS sequence"/>
</dbReference>
<dbReference type="InterPro" id="IPR022789">
    <property type="entry name" value="ParD"/>
</dbReference>
<dbReference type="NCBIfam" id="TIGR02606">
    <property type="entry name" value="antidote_CC2985"/>
    <property type="match status" value="1"/>
</dbReference>
<evidence type="ECO:0000256" key="1">
    <source>
        <dbReference type="ARBA" id="ARBA00008580"/>
    </source>
</evidence>
<keyword evidence="4" id="KW-1185">Reference proteome</keyword>
<dbReference type="AlphaFoldDB" id="A0A7W6DBK0"/>
<dbReference type="Gene3D" id="6.10.10.120">
    <property type="entry name" value="Antitoxin ParD1-like"/>
    <property type="match status" value="1"/>
</dbReference>
<reference evidence="3 4" key="1">
    <citation type="submission" date="2020-08" db="EMBL/GenBank/DDBJ databases">
        <title>Genomic Encyclopedia of Type Strains, Phase IV (KMG-IV): sequencing the most valuable type-strain genomes for metagenomic binning, comparative biology and taxonomic classification.</title>
        <authorList>
            <person name="Goeker M."/>
        </authorList>
    </citation>
    <scope>NUCLEOTIDE SEQUENCE [LARGE SCALE GENOMIC DNA]</scope>
    <source>
        <strain evidence="3 4">DSM 100211</strain>
    </source>
</reference>
<accession>A0A7W6DBK0</accession>
<protein>
    <submittedName>
        <fullName evidence="3">Antitoxin ParD1/3/4</fullName>
    </submittedName>
</protein>
<evidence type="ECO:0000256" key="2">
    <source>
        <dbReference type="ARBA" id="ARBA00022649"/>
    </source>
</evidence>
<comment type="similarity">
    <text evidence="1">Belongs to the ParD antitoxin family.</text>
</comment>
<dbReference type="EMBL" id="JACIEE010000002">
    <property type="protein sequence ID" value="MBB3975914.1"/>
    <property type="molecule type" value="Genomic_DNA"/>
</dbReference>
<dbReference type="RefSeq" id="WP_183800220.1">
    <property type="nucleotide sequence ID" value="NZ_JACIEE010000002.1"/>
</dbReference>
<gene>
    <name evidence="3" type="ORF">GGQ64_001101</name>
</gene>
<proteinExistence type="inferred from homology"/>
<name>A0A7W6DBK0_9HYPH</name>
<evidence type="ECO:0000313" key="3">
    <source>
        <dbReference type="EMBL" id="MBB3975914.1"/>
    </source>
</evidence>
<dbReference type="PANTHER" id="PTHR36582:SF2">
    <property type="entry name" value="ANTITOXIN PARD"/>
    <property type="match status" value="1"/>
</dbReference>
<dbReference type="InterPro" id="IPR010985">
    <property type="entry name" value="Ribbon_hlx_hlx"/>
</dbReference>
<dbReference type="InterPro" id="IPR038296">
    <property type="entry name" value="ParD_sf"/>
</dbReference>
<keyword evidence="2" id="KW-1277">Toxin-antitoxin system</keyword>
<evidence type="ECO:0000313" key="4">
    <source>
        <dbReference type="Proteomes" id="UP000574761"/>
    </source>
</evidence>